<keyword evidence="1" id="KW-0812">Transmembrane</keyword>
<feature type="transmembrane region" description="Helical" evidence="1">
    <location>
        <begin position="60"/>
        <end position="78"/>
    </location>
</feature>
<evidence type="ECO:0000313" key="2">
    <source>
        <dbReference type="EMBL" id="PNV76861.1"/>
    </source>
</evidence>
<protein>
    <submittedName>
        <fullName evidence="2">Uncharacterized protein</fullName>
    </submittedName>
</protein>
<feature type="transmembrane region" description="Helical" evidence="1">
    <location>
        <begin position="124"/>
        <end position="151"/>
    </location>
</feature>
<dbReference type="EMBL" id="MCRM02000001">
    <property type="protein sequence ID" value="PNV76861.1"/>
    <property type="molecule type" value="Genomic_DNA"/>
</dbReference>
<organism evidence="2 3">
    <name type="scientific">Leptospira inadai serovar Lyme</name>
    <dbReference type="NCBI Taxonomy" id="293084"/>
    <lineage>
        <taxon>Bacteria</taxon>
        <taxon>Pseudomonadati</taxon>
        <taxon>Spirochaetota</taxon>
        <taxon>Spirochaetia</taxon>
        <taxon>Leptospirales</taxon>
        <taxon>Leptospiraceae</taxon>
        <taxon>Leptospira</taxon>
    </lineage>
</organism>
<keyword evidence="1" id="KW-1133">Transmembrane helix</keyword>
<keyword evidence="1" id="KW-0472">Membrane</keyword>
<dbReference type="RefSeq" id="WP_010409604.1">
    <property type="nucleotide sequence ID" value="NZ_MCRM02000001.1"/>
</dbReference>
<gene>
    <name evidence="2" type="ORF">BES34_000835</name>
</gene>
<accession>A0ABX4YNQ1</accession>
<reference evidence="2" key="1">
    <citation type="submission" date="2018-01" db="EMBL/GenBank/DDBJ databases">
        <title>Genomic characterization of Leptospira inadai serogroup Lyme isolated from captured rat in Brazil and comparative analysis with human reference strain.</title>
        <authorList>
            <person name="Moreno L.Z."/>
            <person name="Loureiro A.P."/>
            <person name="Miraglia F."/>
            <person name="Kremer F.S."/>
            <person name="Eslabao M.R."/>
            <person name="Dellagostin O.A."/>
            <person name="Lilenbaum W."/>
            <person name="Moreno A.M."/>
        </authorList>
    </citation>
    <scope>NUCLEOTIDE SEQUENCE [LARGE SCALE GENOMIC DNA]</scope>
    <source>
        <strain evidence="2">M34/99</strain>
    </source>
</reference>
<dbReference type="Proteomes" id="UP000094669">
    <property type="component" value="Unassembled WGS sequence"/>
</dbReference>
<evidence type="ECO:0000256" key="1">
    <source>
        <dbReference type="SAM" id="Phobius"/>
    </source>
</evidence>
<proteinExistence type="predicted"/>
<sequence length="154" mass="17612">MTSKRAKVDTSEGGLISQEYFHLHKTVEAFDSRGLTIKAWSVTLSMAGIGTAILESAYSLLLLSAGSAFLFWIIEGLWKSFQYAYYLRIRTIEAYFSGENESLTPFQISTSWSNSWRAGGWKRLLWILTWPHIFLPHVAIVLFGPMLYAYFVLR</sequence>
<comment type="caution">
    <text evidence="2">The sequence shown here is derived from an EMBL/GenBank/DDBJ whole genome shotgun (WGS) entry which is preliminary data.</text>
</comment>
<keyword evidence="3" id="KW-1185">Reference proteome</keyword>
<evidence type="ECO:0000313" key="3">
    <source>
        <dbReference type="Proteomes" id="UP000094669"/>
    </source>
</evidence>
<name>A0ABX4YNQ1_9LEPT</name>